<dbReference type="Pfam" id="PF12733">
    <property type="entry name" value="Cadherin-like"/>
    <property type="match status" value="1"/>
</dbReference>
<feature type="domain" description="Glycoside hydrolase GH146 substrate-binding" evidence="5">
    <location>
        <begin position="1043"/>
        <end position="1126"/>
    </location>
</feature>
<dbReference type="RefSeq" id="WP_191170084.1">
    <property type="nucleotide sequence ID" value="NZ_JACXZS010000001.1"/>
</dbReference>
<dbReference type="GO" id="GO:0016787">
    <property type="term" value="F:hydrolase activity"/>
    <property type="evidence" value="ECO:0007669"/>
    <property type="project" value="UniProtKB-KW"/>
</dbReference>
<reference evidence="7 8" key="1">
    <citation type="submission" date="2020-09" db="EMBL/GenBank/DDBJ databases">
        <title>Isolation and identification of active actinomycetes.</title>
        <authorList>
            <person name="Li X."/>
        </authorList>
    </citation>
    <scope>NUCLEOTIDE SEQUENCE [LARGE SCALE GENOMIC DNA]</scope>
    <source>
        <strain evidence="7 8">NEAU-LLC</strain>
    </source>
</reference>
<name>A0ABR8NIE0_9MICO</name>
<dbReference type="Pfam" id="PF20620">
    <property type="entry name" value="DUF6805"/>
    <property type="match status" value="1"/>
</dbReference>
<dbReference type="Gene3D" id="2.60.120.260">
    <property type="entry name" value="Galactose-binding domain-like"/>
    <property type="match status" value="1"/>
</dbReference>
<dbReference type="Pfam" id="PF13385">
    <property type="entry name" value="Laminin_G_3"/>
    <property type="match status" value="1"/>
</dbReference>
<feature type="domain" description="Non-reducing end beta-L-arabinofuranosidase-like GH127 middle" evidence="6">
    <location>
        <begin position="785"/>
        <end position="881"/>
    </location>
</feature>
<dbReference type="Pfam" id="PF20578">
    <property type="entry name" value="aBig_2"/>
    <property type="match status" value="1"/>
</dbReference>
<gene>
    <name evidence="7" type="ORF">IF188_01960</name>
</gene>
<dbReference type="InterPro" id="IPR013320">
    <property type="entry name" value="ConA-like_dom_sf"/>
</dbReference>
<dbReference type="Gene3D" id="2.60.120.200">
    <property type="match status" value="1"/>
</dbReference>
<feature type="chain" id="PRO_5047288676" evidence="1">
    <location>
        <begin position="32"/>
        <end position="1377"/>
    </location>
</feature>
<dbReference type="InterPro" id="IPR025883">
    <property type="entry name" value="Cadherin-like_domain"/>
</dbReference>
<evidence type="ECO:0000313" key="7">
    <source>
        <dbReference type="EMBL" id="MBD3940464.1"/>
    </source>
</evidence>
<dbReference type="Pfam" id="PF07944">
    <property type="entry name" value="Beta-AFase-like_GH127_cat"/>
    <property type="match status" value="1"/>
</dbReference>
<proteinExistence type="predicted"/>
<feature type="signal peptide" evidence="1">
    <location>
        <begin position="1"/>
        <end position="31"/>
    </location>
</feature>
<dbReference type="InterPro" id="IPR046780">
    <property type="entry name" value="aBig_2"/>
</dbReference>
<dbReference type="Pfam" id="PF20736">
    <property type="entry name" value="Glyco_hydro127M"/>
    <property type="match status" value="1"/>
</dbReference>
<keyword evidence="7" id="KW-0378">Hydrolase</keyword>
<dbReference type="EMBL" id="JACXZS010000001">
    <property type="protein sequence ID" value="MBD3940464.1"/>
    <property type="molecule type" value="Genomic_DNA"/>
</dbReference>
<evidence type="ECO:0000259" key="6">
    <source>
        <dbReference type="Pfam" id="PF20736"/>
    </source>
</evidence>
<dbReference type="InterPro" id="IPR046544">
    <property type="entry name" value="GH146_SB_dom"/>
</dbReference>
<feature type="domain" description="Cadherin-like beta-sandwich-like" evidence="3">
    <location>
        <begin position="1187"/>
        <end position="1275"/>
    </location>
</feature>
<evidence type="ECO:0000259" key="2">
    <source>
        <dbReference type="Pfam" id="PF07944"/>
    </source>
</evidence>
<dbReference type="SUPFAM" id="SSF49899">
    <property type="entry name" value="Concanavalin A-like lectins/glucanases"/>
    <property type="match status" value="1"/>
</dbReference>
<dbReference type="InterPro" id="IPR049046">
    <property type="entry name" value="Beta-AFase-like_GH127_middle"/>
</dbReference>
<evidence type="ECO:0000259" key="5">
    <source>
        <dbReference type="Pfam" id="PF20620"/>
    </source>
</evidence>
<evidence type="ECO:0000313" key="8">
    <source>
        <dbReference type="Proteomes" id="UP000598426"/>
    </source>
</evidence>
<keyword evidence="8" id="KW-1185">Reference proteome</keyword>
<dbReference type="PANTHER" id="PTHR31151">
    <property type="entry name" value="PROLINE-TRNA LIGASE (DUF1680)"/>
    <property type="match status" value="1"/>
</dbReference>
<dbReference type="Proteomes" id="UP000598426">
    <property type="component" value="Unassembled WGS sequence"/>
</dbReference>
<evidence type="ECO:0000259" key="3">
    <source>
        <dbReference type="Pfam" id="PF12733"/>
    </source>
</evidence>
<evidence type="ECO:0000259" key="4">
    <source>
        <dbReference type="Pfam" id="PF20578"/>
    </source>
</evidence>
<keyword evidence="1" id="KW-0732">Signal</keyword>
<organism evidence="7 8">
    <name type="scientific">Microbacterium helvum</name>
    <dbReference type="NCBI Taxonomy" id="2773713"/>
    <lineage>
        <taxon>Bacteria</taxon>
        <taxon>Bacillati</taxon>
        <taxon>Actinomycetota</taxon>
        <taxon>Actinomycetes</taxon>
        <taxon>Micrococcales</taxon>
        <taxon>Microbacteriaceae</taxon>
        <taxon>Microbacterium</taxon>
    </lineage>
</organism>
<evidence type="ECO:0000256" key="1">
    <source>
        <dbReference type="SAM" id="SignalP"/>
    </source>
</evidence>
<dbReference type="PANTHER" id="PTHR31151:SF0">
    <property type="entry name" value="PROLINE-TRNA LIGASE (DUF1680)"/>
    <property type="match status" value="1"/>
</dbReference>
<comment type="caution">
    <text evidence="7">The sequence shown here is derived from an EMBL/GenBank/DDBJ whole genome shotgun (WGS) entry which is preliminary data.</text>
</comment>
<accession>A0ABR8NIE0</accession>
<sequence length="1377" mass="146846">MTHHRSRRWAPAAVVSAIALILAAGTTPAHAADELTVGPPVLELTFENTVTDTGPSAHPVQLMKPGGAAPTATYVPGVAPGSSAIALSSSYLDLGTSTDLLPTSLSLSFWLKPAAPMSGEEIITWNKKAFNSDGFYVSSESSSSPLVISIGPASGQPYKVRVQQSDRNAFFPAGAWTHIVVTYDGPSKNVVFYRNGVRVPSTVASAIAGDATGIIAPDADVPKTIGYNGPNYNGAFLKAALDQYRLYAGVTTVADVAALYEEGGGVIDKAAIAAQDAAALVVPSSTLVDLSLPTTGSSGSAISWASSDPAVIEDDGTVHLPDAGAEDAVVTLTASVRYAGGPASTRTFEVTVQAPTESLQDSGLDVLLSDDYLKNGMEKEQEYLLSLSYDTFLYWFSRTAGLTPRTASGYGGWENGNASANFRGHAFGHYMSALAMSYAASDDTATKAALATQLTNAVSGLEEVQNSYAGSAQQGYIAPFRPTAFNQVEGRGASDDPVIVPYYNMHKVLAGLLDIKRYAPAALGDRALAVAEGWGEYLYGRMSTLADKSQMLRTEYGGTNEALYELFRLTGNPHIKTAAEAFDETSLFRSLAAGQDVLNGKHANTMIPKVIGALKRYTVFTQNPEYLAMLTPAEKQDLGMYLTAAQNFWQIVAEHHTYVTGANSQAEHFHGADELYRYAAEMGETGNPQTAETCNVYNMLKLSRELFKLTQDVRYADFYETAYINDILSSQNPDTGMTTYFQAMAPGYNKLYSMPFTDFWCCTGSGMENFSKLGDSIYFTGRSSVWVNMFFSSAFSYAGANMRVTQTADLPTSDTVTFEIGAADGGAVAEDAELRLRVPDWIDGEPTVAVNAEAVQPTIDEGYVVLRGLDAGDVVTYRMPMKLVAIAAPDNPDFVAFRYGPTVLSAGAGTKDLGAYTPVGIGVRVPKLDPDALSSLVVAQGTSATWLASLSENLVRIEDSADGEVQFEVRGTSNADGTRFTPHYLRSQERYAMYVTIESPDSQAAQQRILDSKLAQRTTELYIDSLTNFDNNNFEAEKNKKASANSTVGTFNGRQYRDANSGGWFSWDLEVDPAAEKNLLAVTYYSGDSGRSFDVYLDDVKLKTQTITNSAGTNVFYDVVDEISRTYIDGPGVRHKVDALGNLVLDAEGNPIPVVTVRFQSTGGFAGGVFGIATTRPLVYDSNPALKALTFDVGTLDTPFAPATTSYVLSVPAGVTEVDFDADPQFESGLVKVGDILIDDTQPRRVAVTPGSPTALTITSFAQDHTTSTSYTVLIQEQHTAPLKVTASVTTRCVAGKVTLVVQVRNAEQSAVALDVQTPYGAKHVEALGGGKSASYSFSTRLAQLEPGEVSVDAAAAVDGQPVSTRVEASYGSASCN</sequence>
<dbReference type="InterPro" id="IPR012878">
    <property type="entry name" value="Beta-AFase-like_GH127_cat"/>
</dbReference>
<feature type="domain" description="Non-reducing end beta-L-arabinofuranosidase-like GH127 catalytic" evidence="2">
    <location>
        <begin position="366"/>
        <end position="775"/>
    </location>
</feature>
<protein>
    <submittedName>
        <fullName evidence="7">Glycoside hydrolase family 127 protein</fullName>
    </submittedName>
</protein>
<feature type="domain" description="Atrophied bacterial Ig" evidence="4">
    <location>
        <begin position="284"/>
        <end position="354"/>
    </location>
</feature>